<dbReference type="Proteomes" id="UP000050509">
    <property type="component" value="Unassembled WGS sequence"/>
</dbReference>
<evidence type="ECO:0000259" key="2">
    <source>
        <dbReference type="Pfam" id="PF01569"/>
    </source>
</evidence>
<feature type="transmembrane region" description="Helical" evidence="1">
    <location>
        <begin position="140"/>
        <end position="165"/>
    </location>
</feature>
<evidence type="ECO:0000256" key="1">
    <source>
        <dbReference type="SAM" id="Phobius"/>
    </source>
</evidence>
<gene>
    <name evidence="3" type="ORF">SE17_09260</name>
</gene>
<feature type="transmembrane region" description="Helical" evidence="1">
    <location>
        <begin position="177"/>
        <end position="197"/>
    </location>
</feature>
<sequence>MPGGPSYTLARRLSQTFHPIPMNLASFLIVGFNALSTRAAGLGWAVLCILTMLMPPILFYYVRLRQGAYSDEDISVREQRNELYLFGLVWVLLASLGLALFGAPRPFLALMVSALALGLSSGLINLFWKISAHSSAVASAATIALLYWRPLGVLLWVCAVAVGWARVRTRNHTPMQVLAGFALATGIIMLAFGILGLHG</sequence>
<name>A0A0P9FK20_9CHLR</name>
<feature type="transmembrane region" description="Helical" evidence="1">
    <location>
        <begin position="42"/>
        <end position="62"/>
    </location>
</feature>
<dbReference type="InterPro" id="IPR036938">
    <property type="entry name" value="PAP2/HPO_sf"/>
</dbReference>
<dbReference type="EMBL" id="LJCR01000242">
    <property type="protein sequence ID" value="KPV53512.1"/>
    <property type="molecule type" value="Genomic_DNA"/>
</dbReference>
<dbReference type="InterPro" id="IPR000326">
    <property type="entry name" value="PAP2/HPO"/>
</dbReference>
<proteinExistence type="predicted"/>
<keyword evidence="1" id="KW-1133">Transmembrane helix</keyword>
<dbReference type="Pfam" id="PF01569">
    <property type="entry name" value="PAP2"/>
    <property type="match status" value="1"/>
</dbReference>
<keyword evidence="1" id="KW-0812">Transmembrane</keyword>
<dbReference type="PATRIC" id="fig|186479.3.peg.4849"/>
<dbReference type="AlphaFoldDB" id="A0A0P9FK20"/>
<feature type="domain" description="Phosphatidic acid phosphatase type 2/haloperoxidase" evidence="2">
    <location>
        <begin position="100"/>
        <end position="192"/>
    </location>
</feature>
<dbReference type="SUPFAM" id="SSF48317">
    <property type="entry name" value="Acid phosphatase/Vanadium-dependent haloperoxidase"/>
    <property type="match status" value="1"/>
</dbReference>
<feature type="transmembrane region" description="Helical" evidence="1">
    <location>
        <begin position="83"/>
        <end position="101"/>
    </location>
</feature>
<reference evidence="3 4" key="1">
    <citation type="submission" date="2015-09" db="EMBL/GenBank/DDBJ databases">
        <title>Draft genome sequence of Kouleothrix aurantiaca JCM 19913.</title>
        <authorList>
            <person name="Hemp J."/>
        </authorList>
    </citation>
    <scope>NUCLEOTIDE SEQUENCE [LARGE SCALE GENOMIC DNA]</scope>
    <source>
        <strain evidence="3 4">COM-B</strain>
    </source>
</reference>
<accession>A0A0P9FK20</accession>
<protein>
    <recommendedName>
        <fullName evidence="2">Phosphatidic acid phosphatase type 2/haloperoxidase domain-containing protein</fullName>
    </recommendedName>
</protein>
<feature type="transmembrane region" description="Helical" evidence="1">
    <location>
        <begin position="107"/>
        <end position="128"/>
    </location>
</feature>
<keyword evidence="4" id="KW-1185">Reference proteome</keyword>
<keyword evidence="1" id="KW-0472">Membrane</keyword>
<evidence type="ECO:0000313" key="4">
    <source>
        <dbReference type="Proteomes" id="UP000050509"/>
    </source>
</evidence>
<organism evidence="3 4">
    <name type="scientific">Kouleothrix aurantiaca</name>
    <dbReference type="NCBI Taxonomy" id="186479"/>
    <lineage>
        <taxon>Bacteria</taxon>
        <taxon>Bacillati</taxon>
        <taxon>Chloroflexota</taxon>
        <taxon>Chloroflexia</taxon>
        <taxon>Chloroflexales</taxon>
        <taxon>Roseiflexineae</taxon>
        <taxon>Roseiflexaceae</taxon>
        <taxon>Kouleothrix</taxon>
    </lineage>
</organism>
<evidence type="ECO:0000313" key="3">
    <source>
        <dbReference type="EMBL" id="KPV53512.1"/>
    </source>
</evidence>
<dbReference type="Gene3D" id="1.20.144.10">
    <property type="entry name" value="Phosphatidic acid phosphatase type 2/haloperoxidase"/>
    <property type="match status" value="1"/>
</dbReference>
<comment type="caution">
    <text evidence="3">The sequence shown here is derived from an EMBL/GenBank/DDBJ whole genome shotgun (WGS) entry which is preliminary data.</text>
</comment>
<dbReference type="CDD" id="cd01610">
    <property type="entry name" value="PAP2_like"/>
    <property type="match status" value="1"/>
</dbReference>